<dbReference type="PANTHER" id="PTHR36041">
    <property type="entry name" value="SUCCINATE DEHYDROGENASE SUBUNIT 7A, MITOCHONDRIAL-RELATED"/>
    <property type="match status" value="1"/>
</dbReference>
<accession>A0A388LIW0</accession>
<dbReference type="AlphaFoldDB" id="A0A388LIW0"/>
<sequence length="105" mass="11521">MAGTMRNVAMVSRSALNAMLPRCNRRLVQTSAPQGGLRAPSSSDFGARELELLKDDPALRRFKSHGDTVRLLKRIGDVLVIALVGGAVYEIAYRVQALKDQKVEK</sequence>
<dbReference type="OrthoDB" id="684848at2759"/>
<proteinExistence type="predicted"/>
<keyword evidence="2" id="KW-1185">Reference proteome</keyword>
<dbReference type="Proteomes" id="UP000265515">
    <property type="component" value="Unassembled WGS sequence"/>
</dbReference>
<dbReference type="GO" id="GO:0045273">
    <property type="term" value="C:respiratory chain complex II (succinate dehydrogenase)"/>
    <property type="evidence" value="ECO:0007669"/>
    <property type="project" value="InterPro"/>
</dbReference>
<evidence type="ECO:0000313" key="2">
    <source>
        <dbReference type="Proteomes" id="UP000265515"/>
    </source>
</evidence>
<reference evidence="1 2" key="1">
    <citation type="journal article" date="2018" name="Cell">
        <title>The Chara Genome: Secondary Complexity and Implications for Plant Terrestrialization.</title>
        <authorList>
            <person name="Nishiyama T."/>
            <person name="Sakayama H."/>
            <person name="Vries J.D."/>
            <person name="Buschmann H."/>
            <person name="Saint-Marcoux D."/>
            <person name="Ullrich K.K."/>
            <person name="Haas F.B."/>
            <person name="Vanderstraeten L."/>
            <person name="Becker D."/>
            <person name="Lang D."/>
            <person name="Vosolsobe S."/>
            <person name="Rombauts S."/>
            <person name="Wilhelmsson P.K.I."/>
            <person name="Janitza P."/>
            <person name="Kern R."/>
            <person name="Heyl A."/>
            <person name="Rumpler F."/>
            <person name="Villalobos L.I.A.C."/>
            <person name="Clay J.M."/>
            <person name="Skokan R."/>
            <person name="Toyoda A."/>
            <person name="Suzuki Y."/>
            <person name="Kagoshima H."/>
            <person name="Schijlen E."/>
            <person name="Tajeshwar N."/>
            <person name="Catarino B."/>
            <person name="Hetherington A.J."/>
            <person name="Saltykova A."/>
            <person name="Bonnot C."/>
            <person name="Breuninger H."/>
            <person name="Symeonidi A."/>
            <person name="Radhakrishnan G.V."/>
            <person name="Van Nieuwerburgh F."/>
            <person name="Deforce D."/>
            <person name="Chang C."/>
            <person name="Karol K.G."/>
            <person name="Hedrich R."/>
            <person name="Ulvskov P."/>
            <person name="Glockner G."/>
            <person name="Delwiche C.F."/>
            <person name="Petrasek J."/>
            <person name="Van de Peer Y."/>
            <person name="Friml J."/>
            <person name="Beilby M."/>
            <person name="Dolan L."/>
            <person name="Kohara Y."/>
            <person name="Sugano S."/>
            <person name="Fujiyama A."/>
            <person name="Delaux P.-M."/>
            <person name="Quint M."/>
            <person name="TheiBen G."/>
            <person name="Hagemann M."/>
            <person name="Harholt J."/>
            <person name="Dunand C."/>
            <person name="Zachgo S."/>
            <person name="Langdale J."/>
            <person name="Maumus F."/>
            <person name="Straeten D.V.D."/>
            <person name="Gould S.B."/>
            <person name="Rensing S.A."/>
        </authorList>
    </citation>
    <scope>NUCLEOTIDE SEQUENCE [LARGE SCALE GENOMIC DNA]</scope>
    <source>
        <strain evidence="1 2">S276</strain>
    </source>
</reference>
<dbReference type="PANTHER" id="PTHR36041:SF2">
    <property type="entry name" value="SUCCINATE DEHYDROGENASE SUBUNIT 7A, MITOCHONDRIAL-RELATED"/>
    <property type="match status" value="1"/>
</dbReference>
<organism evidence="1 2">
    <name type="scientific">Chara braunii</name>
    <name type="common">Braun's stonewort</name>
    <dbReference type="NCBI Taxonomy" id="69332"/>
    <lineage>
        <taxon>Eukaryota</taxon>
        <taxon>Viridiplantae</taxon>
        <taxon>Streptophyta</taxon>
        <taxon>Charophyceae</taxon>
        <taxon>Charales</taxon>
        <taxon>Characeae</taxon>
        <taxon>Chara</taxon>
    </lineage>
</organism>
<name>A0A388LIW0_CHABU</name>
<dbReference type="InterPro" id="IPR034573">
    <property type="entry name" value="SDH7"/>
</dbReference>
<dbReference type="EMBL" id="BFEA01000401">
    <property type="protein sequence ID" value="GBG82270.1"/>
    <property type="molecule type" value="Genomic_DNA"/>
</dbReference>
<comment type="caution">
    <text evidence="1">The sequence shown here is derived from an EMBL/GenBank/DDBJ whole genome shotgun (WGS) entry which is preliminary data.</text>
</comment>
<gene>
    <name evidence="1" type="ORF">CBR_g34554</name>
</gene>
<evidence type="ECO:0000313" key="1">
    <source>
        <dbReference type="EMBL" id="GBG82270.1"/>
    </source>
</evidence>
<dbReference type="Gramene" id="GBG82270">
    <property type="protein sequence ID" value="GBG82270"/>
    <property type="gene ID" value="CBR_g34554"/>
</dbReference>
<protein>
    <submittedName>
        <fullName evidence="1">Uncharacterized protein</fullName>
    </submittedName>
</protein>